<dbReference type="InterPro" id="IPR000477">
    <property type="entry name" value="RT_dom"/>
</dbReference>
<keyword evidence="2" id="KW-0548">Nucleotidyltransferase</keyword>
<evidence type="ECO:0000256" key="4">
    <source>
        <dbReference type="ARBA" id="ARBA00022759"/>
    </source>
</evidence>
<evidence type="ECO:0000313" key="10">
    <source>
        <dbReference type="Proteomes" id="UP001151760"/>
    </source>
</evidence>
<evidence type="ECO:0000256" key="3">
    <source>
        <dbReference type="ARBA" id="ARBA00022722"/>
    </source>
</evidence>
<evidence type="ECO:0000256" key="6">
    <source>
        <dbReference type="SAM" id="MobiDB-lite"/>
    </source>
</evidence>
<dbReference type="SUPFAM" id="SSF56672">
    <property type="entry name" value="DNA/RNA polymerases"/>
    <property type="match status" value="1"/>
</dbReference>
<proteinExistence type="predicted"/>
<organism evidence="9 10">
    <name type="scientific">Tanacetum coccineum</name>
    <dbReference type="NCBI Taxonomy" id="301880"/>
    <lineage>
        <taxon>Eukaryota</taxon>
        <taxon>Viridiplantae</taxon>
        <taxon>Streptophyta</taxon>
        <taxon>Embryophyta</taxon>
        <taxon>Tracheophyta</taxon>
        <taxon>Spermatophyta</taxon>
        <taxon>Magnoliopsida</taxon>
        <taxon>eudicotyledons</taxon>
        <taxon>Gunneridae</taxon>
        <taxon>Pentapetalae</taxon>
        <taxon>asterids</taxon>
        <taxon>campanulids</taxon>
        <taxon>Asterales</taxon>
        <taxon>Asteraceae</taxon>
        <taxon>Asteroideae</taxon>
        <taxon>Anthemideae</taxon>
        <taxon>Anthemidinae</taxon>
        <taxon>Tanacetum</taxon>
    </lineage>
</organism>
<evidence type="ECO:0000256" key="1">
    <source>
        <dbReference type="ARBA" id="ARBA00022679"/>
    </source>
</evidence>
<dbReference type="CDD" id="cd00303">
    <property type="entry name" value="retropepsin_like"/>
    <property type="match status" value="1"/>
</dbReference>
<dbReference type="PANTHER" id="PTHR37984">
    <property type="entry name" value="PROTEIN CBG26694"/>
    <property type="match status" value="1"/>
</dbReference>
<dbReference type="CDD" id="cd01647">
    <property type="entry name" value="RT_LTR"/>
    <property type="match status" value="1"/>
</dbReference>
<dbReference type="Pfam" id="PF17919">
    <property type="entry name" value="RT_RNaseH_2"/>
    <property type="match status" value="1"/>
</dbReference>
<feature type="compositionally biased region" description="Basic residues" evidence="6">
    <location>
        <begin position="22"/>
        <end position="31"/>
    </location>
</feature>
<dbReference type="InterPro" id="IPR050951">
    <property type="entry name" value="Retrovirus_Pol_polyprotein"/>
</dbReference>
<dbReference type="InterPro" id="IPR021109">
    <property type="entry name" value="Peptidase_aspartic_dom_sf"/>
</dbReference>
<evidence type="ECO:0000259" key="7">
    <source>
        <dbReference type="Pfam" id="PF00078"/>
    </source>
</evidence>
<dbReference type="EMBL" id="BQNB010020812">
    <property type="protein sequence ID" value="GJT99902.1"/>
    <property type="molecule type" value="Genomic_DNA"/>
</dbReference>
<keyword evidence="10" id="KW-1185">Reference proteome</keyword>
<dbReference type="InterPro" id="IPR043502">
    <property type="entry name" value="DNA/RNA_pol_sf"/>
</dbReference>
<evidence type="ECO:0000256" key="5">
    <source>
        <dbReference type="ARBA" id="ARBA00023268"/>
    </source>
</evidence>
<dbReference type="Gene3D" id="2.40.70.10">
    <property type="entry name" value="Acid Proteases"/>
    <property type="match status" value="1"/>
</dbReference>
<dbReference type="Gene3D" id="1.10.340.70">
    <property type="match status" value="1"/>
</dbReference>
<dbReference type="Gene3D" id="3.10.10.10">
    <property type="entry name" value="HIV Type 1 Reverse Transcriptase, subunit A, domain 1"/>
    <property type="match status" value="1"/>
</dbReference>
<reference evidence="9" key="2">
    <citation type="submission" date="2022-01" db="EMBL/GenBank/DDBJ databases">
        <authorList>
            <person name="Yamashiro T."/>
            <person name="Shiraishi A."/>
            <person name="Satake H."/>
            <person name="Nakayama K."/>
        </authorList>
    </citation>
    <scope>NUCLEOTIDE SEQUENCE</scope>
</reference>
<name>A0ABQ5IIF0_9ASTR</name>
<keyword evidence="4" id="KW-0378">Hydrolase</keyword>
<keyword evidence="3" id="KW-0540">Nuclease</keyword>
<feature type="region of interest" description="Disordered" evidence="6">
    <location>
        <begin position="1"/>
        <end position="34"/>
    </location>
</feature>
<feature type="domain" description="Reverse transcriptase/retrotransposon-derived protein RNase H-like" evidence="8">
    <location>
        <begin position="892"/>
        <end position="984"/>
    </location>
</feature>
<dbReference type="Pfam" id="PF00078">
    <property type="entry name" value="RVT_1"/>
    <property type="match status" value="1"/>
</dbReference>
<keyword evidence="4" id="KW-0255">Endonuclease</keyword>
<protein>
    <submittedName>
        <fullName evidence="9">Reverse transcriptase domain-containing protein</fullName>
    </submittedName>
</protein>
<dbReference type="GO" id="GO:0003964">
    <property type="term" value="F:RNA-directed DNA polymerase activity"/>
    <property type="evidence" value="ECO:0007669"/>
    <property type="project" value="UniProtKB-KW"/>
</dbReference>
<dbReference type="PANTHER" id="PTHR37984:SF5">
    <property type="entry name" value="PROTEIN NYNRIN-LIKE"/>
    <property type="match status" value="1"/>
</dbReference>
<keyword evidence="9" id="KW-0695">RNA-directed DNA polymerase</keyword>
<evidence type="ECO:0000259" key="8">
    <source>
        <dbReference type="Pfam" id="PF17919"/>
    </source>
</evidence>
<feature type="region of interest" description="Disordered" evidence="6">
    <location>
        <begin position="174"/>
        <end position="252"/>
    </location>
</feature>
<keyword evidence="1" id="KW-0808">Transferase</keyword>
<reference evidence="9" key="1">
    <citation type="journal article" date="2022" name="Int. J. Mol. Sci.">
        <title>Draft Genome of Tanacetum Coccineum: Genomic Comparison of Closely Related Tanacetum-Family Plants.</title>
        <authorList>
            <person name="Yamashiro T."/>
            <person name="Shiraishi A."/>
            <person name="Nakayama K."/>
            <person name="Satake H."/>
        </authorList>
    </citation>
    <scope>NUCLEOTIDE SEQUENCE</scope>
</reference>
<dbReference type="Proteomes" id="UP001151760">
    <property type="component" value="Unassembled WGS sequence"/>
</dbReference>
<feature type="domain" description="Reverse transcriptase" evidence="7">
    <location>
        <begin position="690"/>
        <end position="839"/>
    </location>
</feature>
<feature type="compositionally biased region" description="Low complexity" evidence="6">
    <location>
        <begin position="222"/>
        <end position="233"/>
    </location>
</feature>
<evidence type="ECO:0000313" key="9">
    <source>
        <dbReference type="EMBL" id="GJT99902.1"/>
    </source>
</evidence>
<evidence type="ECO:0000256" key="2">
    <source>
        <dbReference type="ARBA" id="ARBA00022695"/>
    </source>
</evidence>
<keyword evidence="5" id="KW-0511">Multifunctional enzyme</keyword>
<sequence>MKTRSSSKFIGEPSTNPTSTNPKRRNRRRSKQRVEPFVLEEVPVVTMADQRTIEELLRAPTEGLVRRAMCKQNRLSQVKASNVDSSEMAKLTDAVTQVCVVATMMKQFQAPSLAFVKVIEESCVTCGGAHSYRQCPATDGNTFTGYNDNVQGYISAAAMNNNYSAAAVNNTYNQGYRPRGDPHFRASNQIGPPGFPSVQNNQNHFNQNQAGPTVPPPPPSPSASISPAPISSPKILEPNPHQPPIPYPSRLNKEKLQGKDDIQIHSFLQMFKKIHFNISFSEALAHMPKFSKIAKDLLTNKEKLLEIANTPVNKNCSAVILKKLPEKLRDTRRFLILCEFYWLESCMALADLGSSINLMPLSVWKTLSLPELSTTRMTLELATRTVAIPEGIAKDVSVQVGKFTFPANFVVVDYEVDPQVPLILGRPFLRAAHALVDVHGEKLTLRVGDEELVFNVESASKYPQKHSDKSIHKIDILDTTCEDHIHEPFLSLDDSIPPGIDDGTYDSEGDILFLERLCNDDPTPDLPLIPNPVCLINDTEKIKSSIDDPPDLELTDLPSHLEYAFLEGTSKLPVIIAKDLKREEKEQLLKVLKSHKRAIAWKNIRGINPNFCTHKILMEDDFKLAVQHQRRVNPKIHEVIKAKVIKLLDAGLIYSISDSPWVSPIHVVPKKGGMTVITNENNEFIPTPLVTGWHVCIDYRKLNDATRKDHFPLPFMDQMLERLAGNEFYCFLNGFSGYFQIPIDPQDQENTTFTCPYGTFAYRRMSFGLCNAPGTFQRCMIAIFYDMIKKTMEVFMDGFLVFEDLFSSCLSHLDTMLQRCEDTNLVLNWEKCHFQSLKVDVIAKLPPPTTVKGVRSFLGHAGFYRRFIQDFFKIARPMTHLLEKDTPFIFLDECLASFKILKKRLTEAPILMSPDWDLPFELMCDASDYAVRAVLGQRKDKYFRSIHYARKTLFDAQTNYTVTKKELLAMVYAFEKFRSYLVLSKSIEFTIEIRDKKGAINLAANHLSRLENPYQGDRVGMEINDNFPHKSLSMITLNPDNKPSWFADIANYLVGNVLVKGMSSQHKKKFFKDIQHYFWDDPYLFRICADQIIRWCVDGQEAMYILQSCHHGPSGGHHGPNYTTKKVFKSVFFWPTIYRDAQDEMPQNPIQDCKIFDL</sequence>
<dbReference type="Gene3D" id="3.30.70.270">
    <property type="match status" value="2"/>
</dbReference>
<dbReference type="InterPro" id="IPR043128">
    <property type="entry name" value="Rev_trsase/Diguanyl_cyclase"/>
</dbReference>
<comment type="caution">
    <text evidence="9">The sequence shown here is derived from an EMBL/GenBank/DDBJ whole genome shotgun (WGS) entry which is preliminary data.</text>
</comment>
<accession>A0ABQ5IIF0</accession>
<feature type="compositionally biased region" description="Low complexity" evidence="6">
    <location>
        <begin position="199"/>
        <end position="209"/>
    </location>
</feature>
<dbReference type="InterPro" id="IPR041577">
    <property type="entry name" value="RT_RNaseH_2"/>
</dbReference>
<gene>
    <name evidence="9" type="ORF">Tco_1110241</name>
</gene>